<organism evidence="1">
    <name type="scientific">Xenorhabdus bovienii str. oregonense</name>
    <dbReference type="NCBI Taxonomy" id="1398202"/>
    <lineage>
        <taxon>Bacteria</taxon>
        <taxon>Pseudomonadati</taxon>
        <taxon>Pseudomonadota</taxon>
        <taxon>Gammaproteobacteria</taxon>
        <taxon>Enterobacterales</taxon>
        <taxon>Morganellaceae</taxon>
        <taxon>Xenorhabdus</taxon>
    </lineage>
</organism>
<reference evidence="1" key="1">
    <citation type="submission" date="2013-07" db="EMBL/GenBank/DDBJ databases">
        <title>Sub-species coevolution in mutualistic symbiosis.</title>
        <authorList>
            <person name="Murfin K."/>
            <person name="Klassen J."/>
            <person name="Lee M."/>
            <person name="Forst S."/>
            <person name="Stock P."/>
            <person name="Goodrich-Blair H."/>
        </authorList>
    </citation>
    <scope>NUCLEOTIDE SEQUENCE [LARGE SCALE GENOMIC DNA]</scope>
    <source>
        <strain evidence="1">Oregonense</strain>
    </source>
</reference>
<evidence type="ECO:0000313" key="1">
    <source>
        <dbReference type="EMBL" id="CDH06844.1"/>
    </source>
</evidence>
<dbReference type="EMBL" id="CBSX010000166">
    <property type="protein sequence ID" value="CDH06844.1"/>
    <property type="molecule type" value="Genomic_DNA"/>
</dbReference>
<dbReference type="HOGENOM" id="CLU_1795737_0_0_6"/>
<accession>A0A077P7K2</accession>
<comment type="caution">
    <text evidence="1">The sequence shown here is derived from an EMBL/GenBank/DDBJ whole genome shotgun (WGS) entry which is preliminary data.</text>
</comment>
<gene>
    <name evidence="1" type="ORF">XBO1_2480021</name>
</gene>
<name>A0A077P7K2_XENBV</name>
<dbReference type="Proteomes" id="UP000028483">
    <property type="component" value="Unassembled WGS sequence"/>
</dbReference>
<proteinExistence type="predicted"/>
<sequence length="144" mass="15820">MMMLSDKKQELVSIASKQLNALGINHTIDVCGTITVQTKQGKVIYYPTKNKIQYKGTVTAGGLNNVKNLVESLGLSGEIAPQQNKPDEMTLRDYFAAQAMTATVRRYDGSKFGGGKNAPDYKELADESYYIADAMMKAREDNNA</sequence>
<protein>
    <submittedName>
        <fullName evidence="1">Uncharacterized protein</fullName>
    </submittedName>
</protein>
<dbReference type="AlphaFoldDB" id="A0A077P7K2"/>